<evidence type="ECO:0000313" key="1">
    <source>
        <dbReference type="EMBL" id="CAB4565593.1"/>
    </source>
</evidence>
<gene>
    <name evidence="1" type="ORF">UFOPK1591_01015</name>
</gene>
<proteinExistence type="predicted"/>
<accession>A0A6J6DTU6</accession>
<dbReference type="AlphaFoldDB" id="A0A6J6DTU6"/>
<organism evidence="1">
    <name type="scientific">freshwater metagenome</name>
    <dbReference type="NCBI Taxonomy" id="449393"/>
    <lineage>
        <taxon>unclassified sequences</taxon>
        <taxon>metagenomes</taxon>
        <taxon>ecological metagenomes</taxon>
    </lineage>
</organism>
<dbReference type="EMBL" id="CAEZTD010000079">
    <property type="protein sequence ID" value="CAB4565593.1"/>
    <property type="molecule type" value="Genomic_DNA"/>
</dbReference>
<protein>
    <submittedName>
        <fullName evidence="1">Unannotated protein</fullName>
    </submittedName>
</protein>
<reference evidence="1" key="1">
    <citation type="submission" date="2020-05" db="EMBL/GenBank/DDBJ databases">
        <authorList>
            <person name="Chiriac C."/>
            <person name="Salcher M."/>
            <person name="Ghai R."/>
            <person name="Kavagutti S V."/>
        </authorList>
    </citation>
    <scope>NUCLEOTIDE SEQUENCE</scope>
</reference>
<sequence length="119" mass="13080">MQKDRVEHGTRGRVEAERHVRDAERRLNALVFGGDLTNRLNSLDRVATRLFLSGGDGKGEGVHNDVTHAHAPTIDKLIDESTRDAHLVFARSGLALLVNGERNHGRSVLLDQGHDSTKA</sequence>
<name>A0A6J6DTU6_9ZZZZ</name>